<dbReference type="AlphaFoldDB" id="A0A1Y2LPW7"/>
<protein>
    <submittedName>
        <fullName evidence="1">Uncharacterized protein</fullName>
    </submittedName>
</protein>
<name>A0A1Y2LPW7_EPING</name>
<evidence type="ECO:0000313" key="1">
    <source>
        <dbReference type="EMBL" id="OSS46016.1"/>
    </source>
</evidence>
<accession>A0A1Y2LPW7</accession>
<gene>
    <name evidence="1" type="ORF">B5807_08106</name>
</gene>
<dbReference type="EMBL" id="KZ107852">
    <property type="protein sequence ID" value="OSS46016.1"/>
    <property type="molecule type" value="Genomic_DNA"/>
</dbReference>
<dbReference type="Proteomes" id="UP000193240">
    <property type="component" value="Unassembled WGS sequence"/>
</dbReference>
<reference evidence="1 2" key="1">
    <citation type="journal article" date="2017" name="Genome Announc.">
        <title>Genome sequence of the saprophytic ascomycete Epicoccum nigrum ICMP 19927 strain isolated from New Zealand.</title>
        <authorList>
            <person name="Fokin M."/>
            <person name="Fleetwood D."/>
            <person name="Weir B.S."/>
            <person name="Villas-Boas S.G."/>
        </authorList>
    </citation>
    <scope>NUCLEOTIDE SEQUENCE [LARGE SCALE GENOMIC DNA]</scope>
    <source>
        <strain evidence="1 2">ICMP 19927</strain>
    </source>
</reference>
<proteinExistence type="predicted"/>
<sequence>MLSQNPSSPSWSSTTHDKARHMSDPIYASVEFMSARALIMMSTAHVVQMMHAGARNTIALRQVHSSSRNYNVGVNNPIDRLSSTHVKESWSLGSWMTRLDLWPGRCAVATIEKSSSQQIAY</sequence>
<keyword evidence="2" id="KW-1185">Reference proteome</keyword>
<organism evidence="1 2">
    <name type="scientific">Epicoccum nigrum</name>
    <name type="common">Soil fungus</name>
    <name type="synonym">Epicoccum purpurascens</name>
    <dbReference type="NCBI Taxonomy" id="105696"/>
    <lineage>
        <taxon>Eukaryota</taxon>
        <taxon>Fungi</taxon>
        <taxon>Dikarya</taxon>
        <taxon>Ascomycota</taxon>
        <taxon>Pezizomycotina</taxon>
        <taxon>Dothideomycetes</taxon>
        <taxon>Pleosporomycetidae</taxon>
        <taxon>Pleosporales</taxon>
        <taxon>Pleosporineae</taxon>
        <taxon>Didymellaceae</taxon>
        <taxon>Epicoccum</taxon>
    </lineage>
</organism>
<dbReference type="InParanoid" id="A0A1Y2LPW7"/>
<evidence type="ECO:0000313" key="2">
    <source>
        <dbReference type="Proteomes" id="UP000193240"/>
    </source>
</evidence>